<gene>
    <name evidence="9" type="ORF">CCALI_01093</name>
</gene>
<dbReference type="FunCoup" id="S0ETP2">
    <property type="interactions" value="270"/>
</dbReference>
<dbReference type="InterPro" id="IPR013249">
    <property type="entry name" value="RNA_pol_sigma70_r4_t2"/>
</dbReference>
<dbReference type="InParanoid" id="S0ETP2"/>
<dbReference type="InterPro" id="IPR014284">
    <property type="entry name" value="RNA_pol_sigma-70_dom"/>
</dbReference>
<dbReference type="InterPro" id="IPR039425">
    <property type="entry name" value="RNA_pol_sigma-70-like"/>
</dbReference>
<keyword evidence="3" id="KW-0731">Sigma factor</keyword>
<dbReference type="GO" id="GO:0003677">
    <property type="term" value="F:DNA binding"/>
    <property type="evidence" value="ECO:0007669"/>
    <property type="project" value="UniProtKB-KW"/>
</dbReference>
<dbReference type="Gene3D" id="1.10.10.10">
    <property type="entry name" value="Winged helix-like DNA-binding domain superfamily/Winged helix DNA-binding domain"/>
    <property type="match status" value="1"/>
</dbReference>
<dbReference type="PANTHER" id="PTHR43133">
    <property type="entry name" value="RNA POLYMERASE ECF-TYPE SIGMA FACTO"/>
    <property type="match status" value="1"/>
</dbReference>
<dbReference type="CDD" id="cd06171">
    <property type="entry name" value="Sigma70_r4"/>
    <property type="match status" value="1"/>
</dbReference>
<dbReference type="KEGG" id="ccz:CCALI_01093"/>
<name>S0ETP2_CHTCT</name>
<accession>S0ETP2</accession>
<dbReference type="PANTHER" id="PTHR43133:SF8">
    <property type="entry name" value="RNA POLYMERASE SIGMA FACTOR HI_1459-RELATED"/>
    <property type="match status" value="1"/>
</dbReference>
<dbReference type="EMBL" id="HF951689">
    <property type="protein sequence ID" value="CCW34915.1"/>
    <property type="molecule type" value="Genomic_DNA"/>
</dbReference>
<dbReference type="SUPFAM" id="SSF88946">
    <property type="entry name" value="Sigma2 domain of RNA polymerase sigma factors"/>
    <property type="match status" value="1"/>
</dbReference>
<dbReference type="InterPro" id="IPR013324">
    <property type="entry name" value="RNA_pol_sigma_r3/r4-like"/>
</dbReference>
<dbReference type="InterPro" id="IPR036388">
    <property type="entry name" value="WH-like_DNA-bd_sf"/>
</dbReference>
<keyword evidence="5" id="KW-0804">Transcription</keyword>
<evidence type="ECO:0000256" key="2">
    <source>
        <dbReference type="ARBA" id="ARBA00023015"/>
    </source>
</evidence>
<evidence type="ECO:0000256" key="6">
    <source>
        <dbReference type="SAM" id="MobiDB-lite"/>
    </source>
</evidence>
<feature type="domain" description="RNA polymerase sigma-70 region 2" evidence="7">
    <location>
        <begin position="49"/>
        <end position="113"/>
    </location>
</feature>
<feature type="domain" description="RNA polymerase sigma factor 70 region 4 type 2" evidence="8">
    <location>
        <begin position="156"/>
        <end position="207"/>
    </location>
</feature>
<evidence type="ECO:0000313" key="10">
    <source>
        <dbReference type="Proteomes" id="UP000014227"/>
    </source>
</evidence>
<dbReference type="eggNOG" id="COG1595">
    <property type="taxonomic scope" value="Bacteria"/>
</dbReference>
<organism evidence="9 10">
    <name type="scientific">Chthonomonas calidirosea (strain DSM 23976 / ICMP 18418 / T49)</name>
    <dbReference type="NCBI Taxonomy" id="1303518"/>
    <lineage>
        <taxon>Bacteria</taxon>
        <taxon>Bacillati</taxon>
        <taxon>Armatimonadota</taxon>
        <taxon>Chthonomonadia</taxon>
        <taxon>Chthonomonadales</taxon>
        <taxon>Chthonomonadaceae</taxon>
        <taxon>Chthonomonas</taxon>
    </lineage>
</organism>
<protein>
    <submittedName>
        <fullName evidence="9">RNA polymerase, sigma 29 subunit, SigE</fullName>
    </submittedName>
</protein>
<keyword evidence="2" id="KW-0805">Transcription regulation</keyword>
<dbReference type="Proteomes" id="UP000014227">
    <property type="component" value="Chromosome I"/>
</dbReference>
<dbReference type="RefSeq" id="WP_016482463.1">
    <property type="nucleotide sequence ID" value="NC_021487.1"/>
</dbReference>
<dbReference type="STRING" id="454171.CP488_00063"/>
<evidence type="ECO:0000256" key="1">
    <source>
        <dbReference type="ARBA" id="ARBA00010641"/>
    </source>
</evidence>
<dbReference type="Pfam" id="PF08281">
    <property type="entry name" value="Sigma70_r4_2"/>
    <property type="match status" value="1"/>
</dbReference>
<dbReference type="InterPro" id="IPR007627">
    <property type="entry name" value="RNA_pol_sigma70_r2"/>
</dbReference>
<dbReference type="NCBIfam" id="TIGR02937">
    <property type="entry name" value="sigma70-ECF"/>
    <property type="match status" value="1"/>
</dbReference>
<dbReference type="PATRIC" id="fig|1303518.3.peg.1113"/>
<feature type="region of interest" description="Disordered" evidence="6">
    <location>
        <begin position="1"/>
        <end position="37"/>
    </location>
</feature>
<feature type="region of interest" description="Disordered" evidence="6">
    <location>
        <begin position="213"/>
        <end position="235"/>
    </location>
</feature>
<dbReference type="GO" id="GO:0016987">
    <property type="term" value="F:sigma factor activity"/>
    <property type="evidence" value="ECO:0007669"/>
    <property type="project" value="UniProtKB-KW"/>
</dbReference>
<dbReference type="AlphaFoldDB" id="S0ETP2"/>
<reference evidence="10" key="1">
    <citation type="submission" date="2013-03" db="EMBL/GenBank/DDBJ databases">
        <title>Genome sequence of Chthonomonas calidirosea, the first sequenced genome from the Armatimonadetes phylum (formally candidate division OP10).</title>
        <authorList>
            <person name="Lee K.C.Y."/>
            <person name="Morgan X.C."/>
            <person name="Dunfield P.F."/>
            <person name="Tamas I."/>
            <person name="Houghton K.M."/>
            <person name="Vyssotski M."/>
            <person name="Ryan J.L.J."/>
            <person name="Lagutin K."/>
            <person name="McDonald I.R."/>
            <person name="Stott M.B."/>
        </authorList>
    </citation>
    <scope>NUCLEOTIDE SEQUENCE [LARGE SCALE GENOMIC DNA]</scope>
    <source>
        <strain evidence="10">DSM 23976 / ICMP 18418 / T49</strain>
    </source>
</reference>
<dbReference type="SUPFAM" id="SSF88659">
    <property type="entry name" value="Sigma3 and sigma4 domains of RNA polymerase sigma factors"/>
    <property type="match status" value="1"/>
</dbReference>
<dbReference type="Gene3D" id="1.10.1740.10">
    <property type="match status" value="1"/>
</dbReference>
<dbReference type="OrthoDB" id="9803470at2"/>
<proteinExistence type="inferred from homology"/>
<dbReference type="HOGENOM" id="CLU_047691_1_1_0"/>
<keyword evidence="10" id="KW-1185">Reference proteome</keyword>
<evidence type="ECO:0000313" key="9">
    <source>
        <dbReference type="EMBL" id="CCW34915.1"/>
    </source>
</evidence>
<evidence type="ECO:0000256" key="5">
    <source>
        <dbReference type="ARBA" id="ARBA00023163"/>
    </source>
</evidence>
<dbReference type="GO" id="GO:0006352">
    <property type="term" value="P:DNA-templated transcription initiation"/>
    <property type="evidence" value="ECO:0007669"/>
    <property type="project" value="InterPro"/>
</dbReference>
<dbReference type="Pfam" id="PF04542">
    <property type="entry name" value="Sigma70_r2"/>
    <property type="match status" value="1"/>
</dbReference>
<feature type="region of interest" description="Disordered" evidence="6">
    <location>
        <begin position="117"/>
        <end position="141"/>
    </location>
</feature>
<comment type="similarity">
    <text evidence="1">Belongs to the sigma-70 factor family. ECF subfamily.</text>
</comment>
<dbReference type="InterPro" id="IPR013325">
    <property type="entry name" value="RNA_pol_sigma_r2"/>
</dbReference>
<evidence type="ECO:0000259" key="7">
    <source>
        <dbReference type="Pfam" id="PF04542"/>
    </source>
</evidence>
<sequence length="235" mass="27385">MLTNEKPNVPTPESLEQTQSEEKGRGAHGQVIKSEEELEQTHREFERLMARTQKRAYNMAYRMTGNRDDAEDLTQEAYLRAYRSFDTYNRQMPFERWFYRILSNLFIDVLRRQPKQKTLSLDQPTSDEEGEENLLLQIPDPKGGPEDIVMREVMDERLQEALAKLPESFRQAVWLCDVEGYSYEEIARIMNSSIGTVRSRIHRGRTLLRKYLEASPEASKSHKTSSLPPMQAKPA</sequence>
<keyword evidence="4" id="KW-0238">DNA-binding</keyword>
<evidence type="ECO:0000256" key="4">
    <source>
        <dbReference type="ARBA" id="ARBA00023125"/>
    </source>
</evidence>
<evidence type="ECO:0000256" key="3">
    <source>
        <dbReference type="ARBA" id="ARBA00023082"/>
    </source>
</evidence>
<evidence type="ECO:0000259" key="8">
    <source>
        <dbReference type="Pfam" id="PF08281"/>
    </source>
</evidence>